<protein>
    <submittedName>
        <fullName evidence="2">Uncharacterized protein</fullName>
    </submittedName>
</protein>
<evidence type="ECO:0000313" key="3">
    <source>
        <dbReference type="Proteomes" id="UP000237682"/>
    </source>
</evidence>
<proteinExistence type="predicted"/>
<dbReference type="OrthoDB" id="8444978at2"/>
<keyword evidence="3" id="KW-1185">Reference proteome</keyword>
<dbReference type="EMBL" id="PUEJ01000001">
    <property type="protein sequence ID" value="PRH89366.1"/>
    <property type="molecule type" value="Genomic_DNA"/>
</dbReference>
<dbReference type="Proteomes" id="UP000237682">
    <property type="component" value="Unassembled WGS sequence"/>
</dbReference>
<comment type="caution">
    <text evidence="2">The sequence shown here is derived from an EMBL/GenBank/DDBJ whole genome shotgun (WGS) entry which is preliminary data.</text>
</comment>
<reference evidence="2 3" key="1">
    <citation type="submission" date="2018-02" db="EMBL/GenBank/DDBJ databases">
        <title>Whole genome sequencing of endophytic bacterium.</title>
        <authorList>
            <person name="Eedara R."/>
            <person name="Podile A.R."/>
        </authorList>
    </citation>
    <scope>NUCLEOTIDE SEQUENCE [LARGE SCALE GENOMIC DNA]</scope>
    <source>
        <strain evidence="2 3">RP1T</strain>
    </source>
</reference>
<evidence type="ECO:0000256" key="1">
    <source>
        <dbReference type="SAM" id="MobiDB-lite"/>
    </source>
</evidence>
<organism evidence="2 3">
    <name type="scientific">Labrys okinawensis</name>
    <dbReference type="NCBI Taxonomy" id="346911"/>
    <lineage>
        <taxon>Bacteria</taxon>
        <taxon>Pseudomonadati</taxon>
        <taxon>Pseudomonadota</taxon>
        <taxon>Alphaproteobacteria</taxon>
        <taxon>Hyphomicrobiales</taxon>
        <taxon>Xanthobacteraceae</taxon>
        <taxon>Labrys</taxon>
    </lineage>
</organism>
<name>A0A2S9QJ33_9HYPH</name>
<dbReference type="AlphaFoldDB" id="A0A2S9QJ33"/>
<accession>A0A2S9QJ33</accession>
<evidence type="ECO:0000313" key="2">
    <source>
        <dbReference type="EMBL" id="PRH89366.1"/>
    </source>
</evidence>
<feature type="compositionally biased region" description="Basic and acidic residues" evidence="1">
    <location>
        <begin position="38"/>
        <end position="58"/>
    </location>
</feature>
<sequence>MTRRLDAIRLDAPNLGSSGQETNVKGLQGPAVNRRRLHSIESRSEETGKAGRSERSETAARSAGKAAGPSAKRSLDDELQDFIMPKGAGSAILRRSVPILRYCISDLVPQLEGGDQLRSLAQSLMEEEIERHRDLMARLQKETDS</sequence>
<feature type="compositionally biased region" description="Polar residues" evidence="1">
    <location>
        <begin position="15"/>
        <end position="25"/>
    </location>
</feature>
<gene>
    <name evidence="2" type="ORF">C5L14_01900</name>
</gene>
<feature type="region of interest" description="Disordered" evidence="1">
    <location>
        <begin position="1"/>
        <end position="75"/>
    </location>
</feature>
<dbReference type="RefSeq" id="WP_105860330.1">
    <property type="nucleotide sequence ID" value="NZ_PUEJ01000001.1"/>
</dbReference>